<evidence type="ECO:0000313" key="1">
    <source>
        <dbReference type="EMBL" id="SVA35024.1"/>
    </source>
</evidence>
<dbReference type="AlphaFoldDB" id="A0A381V4A3"/>
<sequence>VLEDHLNPPAELGFLETTCNVVAIKDDFTGCRSVEANEDPTECCLAASRLADQANCLAAT</sequence>
<accession>A0A381V4A3</accession>
<dbReference type="EMBL" id="UINC01007774">
    <property type="protein sequence ID" value="SVA35024.1"/>
    <property type="molecule type" value="Genomic_DNA"/>
</dbReference>
<name>A0A381V4A3_9ZZZZ</name>
<reference evidence="1" key="1">
    <citation type="submission" date="2018-05" db="EMBL/GenBank/DDBJ databases">
        <authorList>
            <person name="Lanie J.A."/>
            <person name="Ng W.-L."/>
            <person name="Kazmierczak K.M."/>
            <person name="Andrzejewski T.M."/>
            <person name="Davidsen T.M."/>
            <person name="Wayne K.J."/>
            <person name="Tettelin H."/>
            <person name="Glass J.I."/>
            <person name="Rusch D."/>
            <person name="Podicherti R."/>
            <person name="Tsui H.-C.T."/>
            <person name="Winkler M.E."/>
        </authorList>
    </citation>
    <scope>NUCLEOTIDE SEQUENCE</scope>
</reference>
<organism evidence="1">
    <name type="scientific">marine metagenome</name>
    <dbReference type="NCBI Taxonomy" id="408172"/>
    <lineage>
        <taxon>unclassified sequences</taxon>
        <taxon>metagenomes</taxon>
        <taxon>ecological metagenomes</taxon>
    </lineage>
</organism>
<proteinExistence type="predicted"/>
<protein>
    <submittedName>
        <fullName evidence="1">Uncharacterized protein</fullName>
    </submittedName>
</protein>
<feature type="non-terminal residue" evidence="1">
    <location>
        <position position="1"/>
    </location>
</feature>
<gene>
    <name evidence="1" type="ORF">METZ01_LOCUS87878</name>
</gene>